<dbReference type="InterPro" id="IPR001460">
    <property type="entry name" value="PCN-bd_Tpept"/>
</dbReference>
<evidence type="ECO:0000256" key="16">
    <source>
        <dbReference type="ARBA" id="ARBA00034000"/>
    </source>
</evidence>
<dbReference type="GO" id="GO:0030288">
    <property type="term" value="C:outer membrane-bounded periplasmic space"/>
    <property type="evidence" value="ECO:0007669"/>
    <property type="project" value="TreeGrafter"/>
</dbReference>
<dbReference type="Gene3D" id="1.10.3810.10">
    <property type="entry name" value="Biosynthetic peptidoglycan transglycosylase-like"/>
    <property type="match status" value="1"/>
</dbReference>
<dbReference type="GO" id="GO:0009252">
    <property type="term" value="P:peptidoglycan biosynthetic process"/>
    <property type="evidence" value="ECO:0007669"/>
    <property type="project" value="UniProtKB-UniPathway"/>
</dbReference>
<feature type="domain" description="Penicillin-binding protein transpeptidase" evidence="18">
    <location>
        <begin position="466"/>
        <end position="746"/>
    </location>
</feature>
<evidence type="ECO:0000256" key="14">
    <source>
        <dbReference type="ARBA" id="ARBA00023268"/>
    </source>
</evidence>
<feature type="domain" description="Glycosyl transferase family 51" evidence="19">
    <location>
        <begin position="83"/>
        <end position="257"/>
    </location>
</feature>
<evidence type="ECO:0000313" key="21">
    <source>
        <dbReference type="Proteomes" id="UP000249799"/>
    </source>
</evidence>
<comment type="catalytic activity">
    <reaction evidence="16">
        <text>Preferential cleavage: (Ac)2-L-Lys-D-Ala-|-D-Ala. Also transpeptidation of peptidyl-alanyl moieties that are N-acyl substituents of D-alanine.</text>
        <dbReference type="EC" id="3.4.16.4"/>
    </reaction>
</comment>
<dbReference type="RefSeq" id="WP_111334634.1">
    <property type="nucleotide sequence ID" value="NZ_CP030032.1"/>
</dbReference>
<keyword evidence="12" id="KW-1133">Transmembrane helix</keyword>
<evidence type="ECO:0000256" key="1">
    <source>
        <dbReference type="ARBA" id="ARBA00004370"/>
    </source>
</evidence>
<name>A0A2Z4FL56_9DELT</name>
<evidence type="ECO:0000313" key="20">
    <source>
        <dbReference type="EMBL" id="AWV89737.1"/>
    </source>
</evidence>
<evidence type="ECO:0000256" key="4">
    <source>
        <dbReference type="ARBA" id="ARBA00022645"/>
    </source>
</evidence>
<keyword evidence="10" id="KW-0133">Cell shape</keyword>
<evidence type="ECO:0000256" key="5">
    <source>
        <dbReference type="ARBA" id="ARBA00022670"/>
    </source>
</evidence>
<keyword evidence="14" id="KW-0511">Multifunctional enzyme</keyword>
<dbReference type="NCBIfam" id="TIGR02074">
    <property type="entry name" value="PBP_1a_fam"/>
    <property type="match status" value="1"/>
</dbReference>
<dbReference type="KEGG" id="bsed:DN745_10455"/>
<dbReference type="GO" id="GO:0009002">
    <property type="term" value="F:serine-type D-Ala-D-Ala carboxypeptidase activity"/>
    <property type="evidence" value="ECO:0007669"/>
    <property type="project" value="UniProtKB-EC"/>
</dbReference>
<dbReference type="PANTHER" id="PTHR32282:SF27">
    <property type="entry name" value="PENICILLIN-BINDING PROTEIN 1A"/>
    <property type="match status" value="1"/>
</dbReference>
<keyword evidence="4" id="KW-0121">Carboxypeptidase</keyword>
<dbReference type="InterPro" id="IPR012338">
    <property type="entry name" value="Beta-lactam/transpept-like"/>
</dbReference>
<dbReference type="InterPro" id="IPR036950">
    <property type="entry name" value="PBP_transglycosylase"/>
</dbReference>
<dbReference type="GO" id="GO:0016020">
    <property type="term" value="C:membrane"/>
    <property type="evidence" value="ECO:0007669"/>
    <property type="project" value="UniProtKB-SubCell"/>
</dbReference>
<dbReference type="Proteomes" id="UP000249799">
    <property type="component" value="Chromosome"/>
</dbReference>
<comment type="similarity">
    <text evidence="3">In the N-terminal section; belongs to the glycosyltransferase 51 family.</text>
</comment>
<dbReference type="EMBL" id="CP030032">
    <property type="protein sequence ID" value="AWV89737.1"/>
    <property type="molecule type" value="Genomic_DNA"/>
</dbReference>
<evidence type="ECO:0000256" key="11">
    <source>
        <dbReference type="ARBA" id="ARBA00022984"/>
    </source>
</evidence>
<evidence type="ECO:0000256" key="7">
    <source>
        <dbReference type="ARBA" id="ARBA00022679"/>
    </source>
</evidence>
<comment type="catalytic activity">
    <reaction evidence="17">
        <text>[GlcNAc-(1-&gt;4)-Mur2Ac(oyl-L-Ala-gamma-D-Glu-L-Lys-D-Ala-D-Ala)](n)-di-trans,octa-cis-undecaprenyl diphosphate + beta-D-GlcNAc-(1-&gt;4)-Mur2Ac(oyl-L-Ala-gamma-D-Glu-L-Lys-D-Ala-D-Ala)-di-trans,octa-cis-undecaprenyl diphosphate = [GlcNAc-(1-&gt;4)-Mur2Ac(oyl-L-Ala-gamma-D-Glu-L-Lys-D-Ala-D-Ala)](n+1)-di-trans,octa-cis-undecaprenyl diphosphate + di-trans,octa-cis-undecaprenyl diphosphate + H(+)</text>
        <dbReference type="Rhea" id="RHEA:23708"/>
        <dbReference type="Rhea" id="RHEA-COMP:9602"/>
        <dbReference type="Rhea" id="RHEA-COMP:9603"/>
        <dbReference type="ChEBI" id="CHEBI:15378"/>
        <dbReference type="ChEBI" id="CHEBI:58405"/>
        <dbReference type="ChEBI" id="CHEBI:60033"/>
        <dbReference type="ChEBI" id="CHEBI:78435"/>
        <dbReference type="EC" id="2.4.99.28"/>
    </reaction>
</comment>
<dbReference type="GO" id="GO:0006508">
    <property type="term" value="P:proteolysis"/>
    <property type="evidence" value="ECO:0007669"/>
    <property type="project" value="UniProtKB-KW"/>
</dbReference>
<comment type="subcellular location">
    <subcellularLocation>
        <location evidence="1">Membrane</location>
    </subcellularLocation>
</comment>
<evidence type="ECO:0000256" key="8">
    <source>
        <dbReference type="ARBA" id="ARBA00022692"/>
    </source>
</evidence>
<evidence type="ECO:0000256" key="9">
    <source>
        <dbReference type="ARBA" id="ARBA00022801"/>
    </source>
</evidence>
<dbReference type="AlphaFoldDB" id="A0A2Z4FL56"/>
<keyword evidence="13" id="KW-0472">Membrane</keyword>
<keyword evidence="6" id="KW-0328">Glycosyltransferase</keyword>
<organism evidence="20 21">
    <name type="scientific">Bradymonas sediminis</name>
    <dbReference type="NCBI Taxonomy" id="1548548"/>
    <lineage>
        <taxon>Bacteria</taxon>
        <taxon>Deltaproteobacteria</taxon>
        <taxon>Bradymonadales</taxon>
        <taxon>Bradymonadaceae</taxon>
        <taxon>Bradymonas</taxon>
    </lineage>
</organism>
<dbReference type="Gene3D" id="3.40.710.10">
    <property type="entry name" value="DD-peptidase/beta-lactamase superfamily"/>
    <property type="match status" value="2"/>
</dbReference>
<keyword evidence="8" id="KW-0812">Transmembrane</keyword>
<keyword evidence="11" id="KW-0573">Peptidoglycan synthesis</keyword>
<dbReference type="UniPathway" id="UPA00219"/>
<dbReference type="PANTHER" id="PTHR32282">
    <property type="entry name" value="BINDING PROTEIN TRANSPEPTIDASE, PUTATIVE-RELATED"/>
    <property type="match status" value="1"/>
</dbReference>
<comment type="similarity">
    <text evidence="2">In the C-terminal section; belongs to the transpeptidase family.</text>
</comment>
<evidence type="ECO:0000256" key="2">
    <source>
        <dbReference type="ARBA" id="ARBA00007090"/>
    </source>
</evidence>
<sequence length="827" mass="91762">MASNRRKSGKKTAKSKSKSKKKKGGLFGRLVKWMIVLTLIGAILAGGAVAGIFYYYGSDLPQLLKREDYKPLQLSRVYASGGELIGEFVADNGRRTVVSMEELPDYVRYSFMAAEDADFMTHEGIDYLGMVRAFYYAIRYDIPVKGTSTITQQVVKNLMLTHDRKVKRKIKEIILARELDRNLTKSDILFLYLNTIYLGHGNYGVEEAARYYYGKPARDLTLAEAAALAGITQSPERLSPKKYPERNLKRREYVLGQLWRKGFIEEAQYRETMEMPIKTVPYAESNPYLHQFPYFVAHTRELLVEKYGEEKVYSGGLQIHTTLDVNKQMAAKLAVRDGLRTYDERRGYYSRIRRIKDAEFAAFNKKQAAKIAKSGLNLGKYYESVVTSVDADKEHLNVQLGDYAARIKLEPRGRIITPDLKKKDSPDQKLDALFKRGDVLQVVPLATEPAEDGILPVVFRDGPQASIVSIDPVTRDVVALVGGYDYEKNQYNRATQARRQTGSTFKPFVYGAGLETKRITPATIYLDSPAVFKMPGGKSWSPKNADLKWRGPVRVREGLGASRNVIAVRVLTDVGLDAATEFSKKLGIKSPIVQNFTMVMGSSELTNLEITNAYATIASGGMYAEPRFITHVESANGETDSFETRFTRVLAPEVAYLLTDLMTAVTMGYVDSHGTRRGGTASGLARAFGRPFAGKTGTTNDAKDAWFIGFTPQYVTGAWVGMDDNYTLGRGEYGARVAGPIWGDFMKVAHEGLETKEFEPPASGIVTATIDPATGKLSRQNGVEEVFLTGTAPTTYAPVEASGKADEFLMGQFDTPDAPPSAAEDEE</sequence>
<dbReference type="FunFam" id="1.10.3810.10:FF:000001">
    <property type="entry name" value="Penicillin-binding protein 1A"/>
    <property type="match status" value="1"/>
</dbReference>
<dbReference type="SUPFAM" id="SSF56601">
    <property type="entry name" value="beta-lactamase/transpeptidase-like"/>
    <property type="match status" value="1"/>
</dbReference>
<reference evidence="20 21" key="1">
    <citation type="submission" date="2018-06" db="EMBL/GenBank/DDBJ databases">
        <title>Lujinxingia sediminis gen. nov. sp. nov., a new facultative anaerobic member of the class Deltaproteobacteria, and proposal of Lujinxingaceae fam. nov.</title>
        <authorList>
            <person name="Guo L.-Y."/>
            <person name="Li C.-M."/>
            <person name="Wang S."/>
            <person name="Du Z.-J."/>
        </authorList>
    </citation>
    <scope>NUCLEOTIDE SEQUENCE [LARGE SCALE GENOMIC DNA]</scope>
    <source>
        <strain evidence="20 21">FA350</strain>
    </source>
</reference>
<dbReference type="Pfam" id="PF00905">
    <property type="entry name" value="Transpeptidase"/>
    <property type="match status" value="1"/>
</dbReference>
<keyword evidence="5" id="KW-0645">Protease</keyword>
<accession>A0A2Z4FL56</accession>
<dbReference type="GO" id="GO:0008955">
    <property type="term" value="F:peptidoglycan glycosyltransferase activity"/>
    <property type="evidence" value="ECO:0007669"/>
    <property type="project" value="UniProtKB-EC"/>
</dbReference>
<dbReference type="GO" id="GO:0008658">
    <property type="term" value="F:penicillin binding"/>
    <property type="evidence" value="ECO:0007669"/>
    <property type="project" value="InterPro"/>
</dbReference>
<dbReference type="Pfam" id="PF00912">
    <property type="entry name" value="Transgly"/>
    <property type="match status" value="1"/>
</dbReference>
<keyword evidence="21" id="KW-1185">Reference proteome</keyword>
<evidence type="ECO:0000256" key="15">
    <source>
        <dbReference type="ARBA" id="ARBA00023316"/>
    </source>
</evidence>
<dbReference type="GO" id="GO:0008360">
    <property type="term" value="P:regulation of cell shape"/>
    <property type="evidence" value="ECO:0007669"/>
    <property type="project" value="UniProtKB-KW"/>
</dbReference>
<evidence type="ECO:0000256" key="10">
    <source>
        <dbReference type="ARBA" id="ARBA00022960"/>
    </source>
</evidence>
<evidence type="ECO:0000259" key="19">
    <source>
        <dbReference type="Pfam" id="PF00912"/>
    </source>
</evidence>
<evidence type="ECO:0000256" key="12">
    <source>
        <dbReference type="ARBA" id="ARBA00022989"/>
    </source>
</evidence>
<gene>
    <name evidence="20" type="ORF">DN745_10455</name>
</gene>
<dbReference type="InterPro" id="IPR023346">
    <property type="entry name" value="Lysozyme-like_dom_sf"/>
</dbReference>
<dbReference type="OrthoDB" id="9766909at2"/>
<keyword evidence="7" id="KW-0808">Transferase</keyword>
<dbReference type="InterPro" id="IPR050396">
    <property type="entry name" value="Glycosyltr_51/Transpeptidase"/>
</dbReference>
<evidence type="ECO:0000256" key="17">
    <source>
        <dbReference type="ARBA" id="ARBA00049902"/>
    </source>
</evidence>
<evidence type="ECO:0000256" key="3">
    <source>
        <dbReference type="ARBA" id="ARBA00007739"/>
    </source>
</evidence>
<evidence type="ECO:0000256" key="13">
    <source>
        <dbReference type="ARBA" id="ARBA00023136"/>
    </source>
</evidence>
<evidence type="ECO:0000259" key="18">
    <source>
        <dbReference type="Pfam" id="PF00905"/>
    </source>
</evidence>
<evidence type="ECO:0000256" key="6">
    <source>
        <dbReference type="ARBA" id="ARBA00022676"/>
    </source>
</evidence>
<keyword evidence="9" id="KW-0378">Hydrolase</keyword>
<dbReference type="GO" id="GO:0071555">
    <property type="term" value="P:cell wall organization"/>
    <property type="evidence" value="ECO:0007669"/>
    <property type="project" value="UniProtKB-KW"/>
</dbReference>
<dbReference type="SUPFAM" id="SSF53955">
    <property type="entry name" value="Lysozyme-like"/>
    <property type="match status" value="1"/>
</dbReference>
<protein>
    <submittedName>
        <fullName evidence="20">Uncharacterized protein</fullName>
    </submittedName>
</protein>
<dbReference type="InterPro" id="IPR001264">
    <property type="entry name" value="Glyco_trans_51"/>
</dbReference>
<proteinExistence type="inferred from homology"/>
<keyword evidence="15" id="KW-0961">Cell wall biogenesis/degradation</keyword>